<proteinExistence type="predicted"/>
<dbReference type="InParanoid" id="A0A5C7EW57"/>
<evidence type="ECO:0000313" key="3">
    <source>
        <dbReference type="Proteomes" id="UP000321201"/>
    </source>
</evidence>
<dbReference type="EMBL" id="VPFL01000006">
    <property type="protein sequence ID" value="TXF12412.1"/>
    <property type="molecule type" value="Genomic_DNA"/>
</dbReference>
<name>A0A5C7EW57_9PROT</name>
<feature type="transmembrane region" description="Helical" evidence="1">
    <location>
        <begin position="49"/>
        <end position="75"/>
    </location>
</feature>
<feature type="transmembrane region" description="Helical" evidence="1">
    <location>
        <begin position="12"/>
        <end position="37"/>
    </location>
</feature>
<dbReference type="AlphaFoldDB" id="A0A5C7EW57"/>
<keyword evidence="1" id="KW-0472">Membrane</keyword>
<sequence>MEGILNQLATGQLGVLTIAIWTFLAFLLAMGGGAVAGMRLAGKDLGNELAALMGAMFGPTGAVPGILLALIILALV</sequence>
<protein>
    <submittedName>
        <fullName evidence="2">Uncharacterized protein</fullName>
    </submittedName>
</protein>
<gene>
    <name evidence="2" type="ORF">FR698_06010</name>
</gene>
<keyword evidence="1" id="KW-1133">Transmembrane helix</keyword>
<reference evidence="2 3" key="1">
    <citation type="submission" date="2019-08" db="EMBL/GenBank/DDBJ databases">
        <title>Pelomicrobium methylotrophicum gen. nov., sp. nov. a moderately thermophilic, facultatively anaerobic, lithoautotrophic and methylotrophic bacterium isolated from a terrestrial mud volcano.</title>
        <authorList>
            <person name="Slobodkina G.B."/>
            <person name="Merkel A.Y."/>
            <person name="Slobodkin A.I."/>
        </authorList>
    </citation>
    <scope>NUCLEOTIDE SEQUENCE [LARGE SCALE GENOMIC DNA]</scope>
    <source>
        <strain evidence="2 3">SM250</strain>
    </source>
</reference>
<dbReference type="RefSeq" id="WP_147799280.1">
    <property type="nucleotide sequence ID" value="NZ_VPFL01000006.1"/>
</dbReference>
<accession>A0A5C7EW57</accession>
<keyword evidence="3" id="KW-1185">Reference proteome</keyword>
<dbReference type="Proteomes" id="UP000321201">
    <property type="component" value="Unassembled WGS sequence"/>
</dbReference>
<comment type="caution">
    <text evidence="2">The sequence shown here is derived from an EMBL/GenBank/DDBJ whole genome shotgun (WGS) entry which is preliminary data.</text>
</comment>
<evidence type="ECO:0000256" key="1">
    <source>
        <dbReference type="SAM" id="Phobius"/>
    </source>
</evidence>
<evidence type="ECO:0000313" key="2">
    <source>
        <dbReference type="EMBL" id="TXF12412.1"/>
    </source>
</evidence>
<organism evidence="2 3">
    <name type="scientific">Pelomicrobium methylotrophicum</name>
    <dbReference type="NCBI Taxonomy" id="2602750"/>
    <lineage>
        <taxon>Bacteria</taxon>
        <taxon>Pseudomonadati</taxon>
        <taxon>Pseudomonadota</taxon>
        <taxon>Hydrogenophilia</taxon>
        <taxon>Hydrogenophilia incertae sedis</taxon>
        <taxon>Pelomicrobium</taxon>
    </lineage>
</organism>
<keyword evidence="1" id="KW-0812">Transmembrane</keyword>